<evidence type="ECO:0000256" key="1">
    <source>
        <dbReference type="ARBA" id="ARBA00001917"/>
    </source>
</evidence>
<dbReference type="SUPFAM" id="SSF50475">
    <property type="entry name" value="FMN-binding split barrel"/>
    <property type="match status" value="1"/>
</dbReference>
<accession>A0A1Y5Y3Y9</accession>
<evidence type="ECO:0000256" key="4">
    <source>
        <dbReference type="ARBA" id="ARBA00038054"/>
    </source>
</evidence>
<dbReference type="AlphaFoldDB" id="A0A1Y5Y3Y9"/>
<organism evidence="6 7">
    <name type="scientific">Kibdelosporangium aridum</name>
    <dbReference type="NCBI Taxonomy" id="2030"/>
    <lineage>
        <taxon>Bacteria</taxon>
        <taxon>Bacillati</taxon>
        <taxon>Actinomycetota</taxon>
        <taxon>Actinomycetes</taxon>
        <taxon>Pseudonocardiales</taxon>
        <taxon>Pseudonocardiaceae</taxon>
        <taxon>Kibdelosporangium</taxon>
    </lineage>
</organism>
<evidence type="ECO:0000256" key="2">
    <source>
        <dbReference type="ARBA" id="ARBA00022630"/>
    </source>
</evidence>
<keyword evidence="2" id="KW-0285">Flavoprotein</keyword>
<evidence type="ECO:0000259" key="5">
    <source>
        <dbReference type="SMART" id="SM00903"/>
    </source>
</evidence>
<dbReference type="PANTHER" id="PTHR33798">
    <property type="entry name" value="FLAVOPROTEIN OXYGENASE"/>
    <property type="match status" value="1"/>
</dbReference>
<dbReference type="InterPro" id="IPR002563">
    <property type="entry name" value="Flavin_Rdtase-like_dom"/>
</dbReference>
<dbReference type="Pfam" id="PF01613">
    <property type="entry name" value="Flavin_Reduct"/>
    <property type="match status" value="1"/>
</dbReference>
<feature type="domain" description="Flavin reductase like" evidence="5">
    <location>
        <begin position="33"/>
        <end position="184"/>
    </location>
</feature>
<reference evidence="6 7" key="1">
    <citation type="submission" date="2017-04" db="EMBL/GenBank/DDBJ databases">
        <authorList>
            <person name="Afonso C.L."/>
            <person name="Miller P.J."/>
            <person name="Scott M.A."/>
            <person name="Spackman E."/>
            <person name="Goraichik I."/>
            <person name="Dimitrov K.M."/>
            <person name="Suarez D.L."/>
            <person name="Swayne D.E."/>
        </authorList>
    </citation>
    <scope>NUCLEOTIDE SEQUENCE [LARGE SCALE GENOMIC DNA]</scope>
    <source>
        <strain evidence="6 7">DSM 43828</strain>
    </source>
</reference>
<comment type="cofactor">
    <cofactor evidence="1">
        <name>FMN</name>
        <dbReference type="ChEBI" id="CHEBI:58210"/>
    </cofactor>
</comment>
<evidence type="ECO:0000313" key="6">
    <source>
        <dbReference type="EMBL" id="SMD22925.1"/>
    </source>
</evidence>
<name>A0A1Y5Y3Y9_KIBAR</name>
<comment type="similarity">
    <text evidence="4">Belongs to the flavoredoxin family.</text>
</comment>
<keyword evidence="3" id="KW-0288">FMN</keyword>
<gene>
    <name evidence="6" type="ORF">SAMN05661093_07706</name>
</gene>
<proteinExistence type="inferred from homology"/>
<sequence length="233" mass="25093">MIVSSEVKAPAGAAIGYDVTTLTPHQNYKLLCGSVVPRPIAWVSCRSPEGMSNIAPFSFFNIVCSDPPMLAFSVSKPLVPGKSVKDTLAFVRQSREFVVNIPSAELIDELVLTSIEYEPEVDEFVAAGLTAVPCQRVAASRIGEAPVSFECVLHSAIDLGASTLVLGRVVYAHFRDGLVADDCKPDPRKLRPLGRMPGPRFSTEMNVVLRAASLADPDAGIHSSVVWHRDESC</sequence>
<evidence type="ECO:0000313" key="7">
    <source>
        <dbReference type="Proteomes" id="UP000192674"/>
    </source>
</evidence>
<dbReference type="SMART" id="SM00903">
    <property type="entry name" value="Flavin_Reduct"/>
    <property type="match status" value="1"/>
</dbReference>
<keyword evidence="7" id="KW-1185">Reference proteome</keyword>
<dbReference type="GO" id="GO:0016646">
    <property type="term" value="F:oxidoreductase activity, acting on the CH-NH group of donors, NAD or NADP as acceptor"/>
    <property type="evidence" value="ECO:0007669"/>
    <property type="project" value="UniProtKB-ARBA"/>
</dbReference>
<dbReference type="EMBL" id="FWXV01000008">
    <property type="protein sequence ID" value="SMD22925.1"/>
    <property type="molecule type" value="Genomic_DNA"/>
</dbReference>
<dbReference type="Gene3D" id="2.30.110.10">
    <property type="entry name" value="Electron Transport, Fmn-binding Protein, Chain A"/>
    <property type="match status" value="1"/>
</dbReference>
<dbReference type="InterPro" id="IPR012349">
    <property type="entry name" value="Split_barrel_FMN-bd"/>
</dbReference>
<evidence type="ECO:0000256" key="3">
    <source>
        <dbReference type="ARBA" id="ARBA00022643"/>
    </source>
</evidence>
<dbReference type="PANTHER" id="PTHR33798:SF5">
    <property type="entry name" value="FLAVIN REDUCTASE LIKE DOMAIN-CONTAINING PROTEIN"/>
    <property type="match status" value="1"/>
</dbReference>
<protein>
    <submittedName>
        <fullName evidence="6">NADH-FMN oxidoreductase RutF, flavin reductase (DIM6/NTAB) family</fullName>
    </submittedName>
</protein>
<dbReference type="Proteomes" id="UP000192674">
    <property type="component" value="Unassembled WGS sequence"/>
</dbReference>
<dbReference type="GO" id="GO:0010181">
    <property type="term" value="F:FMN binding"/>
    <property type="evidence" value="ECO:0007669"/>
    <property type="project" value="InterPro"/>
</dbReference>